<accession>A0A420EXM8</accession>
<keyword evidence="5" id="KW-1185">Reference proteome</keyword>
<gene>
    <name evidence="2" type="ORF">D7I43_20580</name>
    <name evidence="3" type="ORF">OG994_10550</name>
</gene>
<keyword evidence="1" id="KW-1133">Transmembrane helix</keyword>
<proteinExistence type="predicted"/>
<evidence type="ECO:0000313" key="5">
    <source>
        <dbReference type="Proteomes" id="UP001432190"/>
    </source>
</evidence>
<dbReference type="AlphaFoldDB" id="A0A420EXM8"/>
<keyword evidence="1" id="KW-0812">Transmembrane</keyword>
<evidence type="ECO:0000256" key="1">
    <source>
        <dbReference type="SAM" id="Phobius"/>
    </source>
</evidence>
<evidence type="ECO:0000313" key="3">
    <source>
        <dbReference type="EMBL" id="WUP51918.1"/>
    </source>
</evidence>
<feature type="transmembrane region" description="Helical" evidence="1">
    <location>
        <begin position="48"/>
        <end position="71"/>
    </location>
</feature>
<keyword evidence="1" id="KW-0472">Membrane</keyword>
<evidence type="ECO:0000313" key="4">
    <source>
        <dbReference type="Proteomes" id="UP000285744"/>
    </source>
</evidence>
<name>A0A420EXM8_9ACTN</name>
<feature type="transmembrane region" description="Helical" evidence="1">
    <location>
        <begin position="6"/>
        <end position="27"/>
    </location>
</feature>
<feature type="transmembrane region" description="Helical" evidence="1">
    <location>
        <begin position="83"/>
        <end position="103"/>
    </location>
</feature>
<sequence length="110" mass="11878">MRNVEFYSLSAQVLPALAIALVLQRWATLVGYGLGRLHGRMTMTFRSVPLALLLAVFAAGEVSSMLVVFAGTDGRLPLVAGPVVWASLVVLLLAMFVSAFSRVRFDHSKS</sequence>
<dbReference type="RefSeq" id="WP_120330177.1">
    <property type="nucleotide sequence ID" value="NZ_CP108084.1"/>
</dbReference>
<reference evidence="3" key="2">
    <citation type="submission" date="2022-10" db="EMBL/GenBank/DDBJ databases">
        <title>The complete genomes of actinobacterial strains from the NBC collection.</title>
        <authorList>
            <person name="Joergensen T.S."/>
            <person name="Alvarez Arevalo M."/>
            <person name="Sterndorff E.B."/>
            <person name="Faurdal D."/>
            <person name="Vuksanovic O."/>
            <person name="Mourched A.-S."/>
            <person name="Charusanti P."/>
            <person name="Shaw S."/>
            <person name="Blin K."/>
            <person name="Weber T."/>
        </authorList>
    </citation>
    <scope>NUCLEOTIDE SEQUENCE</scope>
    <source>
        <strain evidence="3">NBC_00256</strain>
    </source>
</reference>
<protein>
    <submittedName>
        <fullName evidence="2">Uncharacterized protein</fullName>
    </submittedName>
</protein>
<dbReference type="Proteomes" id="UP000285744">
    <property type="component" value="Unassembled WGS sequence"/>
</dbReference>
<reference evidence="2 4" key="1">
    <citation type="journal article" date="2018" name="Int. J. Syst. Evol. Microbiol.">
        <title>Micromonospora globbae sp. nov., an endophytic actinomycete isolated from roots of Globba winitii C. H. Wright.</title>
        <authorList>
            <person name="Kuncharoen N."/>
            <person name="Pittayakhajonwut P."/>
            <person name="Tanasupawat S."/>
        </authorList>
    </citation>
    <scope>NUCLEOTIDE SEQUENCE [LARGE SCALE GENOMIC DNA]</scope>
    <source>
        <strain evidence="2 4">WPS1-2</strain>
    </source>
</reference>
<dbReference type="EMBL" id="CP108084">
    <property type="protein sequence ID" value="WUP51918.1"/>
    <property type="molecule type" value="Genomic_DNA"/>
</dbReference>
<dbReference type="EMBL" id="RAQQ01000015">
    <property type="protein sequence ID" value="RKF25469.1"/>
    <property type="molecule type" value="Genomic_DNA"/>
</dbReference>
<dbReference type="Proteomes" id="UP001432190">
    <property type="component" value="Chromosome"/>
</dbReference>
<evidence type="ECO:0000313" key="2">
    <source>
        <dbReference type="EMBL" id="RKF25469.1"/>
    </source>
</evidence>
<organism evidence="2 4">
    <name type="scientific">Micromonospora globbae</name>
    <dbReference type="NCBI Taxonomy" id="1894969"/>
    <lineage>
        <taxon>Bacteria</taxon>
        <taxon>Bacillati</taxon>
        <taxon>Actinomycetota</taxon>
        <taxon>Actinomycetes</taxon>
        <taxon>Micromonosporales</taxon>
        <taxon>Micromonosporaceae</taxon>
        <taxon>Micromonospora</taxon>
    </lineage>
</organism>